<proteinExistence type="predicted"/>
<accession>A0A381P487</accession>
<evidence type="ECO:0008006" key="2">
    <source>
        <dbReference type="Google" id="ProtNLM"/>
    </source>
</evidence>
<name>A0A381P487_9ZZZZ</name>
<sequence length="347" mass="40169">MKIKPDWILKKLSISQLDDLSNTFNWFPGDLPECDRNSIEEDGIRLPLLVQSVEDSKFRLVDGFKRLSWLKSVQGNSVEEYQQDQLPCLIIPAFVSIRDLSKIRLETLSADQTSFSGIHLCRVLNLLSKEGFSKNETAFQVFPSLGLVSSVRLAGQLLDLQKKLEASEIHAESLLPESMMSMGYEDLLPLLKFSSSDFPFVLRLAEKMEVKGKKWRNMLQVLDEVARLQQTTAAEILQYPEIQKIMEDSNLQGPVRYRLLKQQLDTLRYPELSKMRKRFDQTCKSLKLPERLTLESDQYFENDELALKMKFRSVDELREHLMNLSDTVNSENLINAWNDLFAILREE</sequence>
<gene>
    <name evidence="1" type="ORF">METZ01_LOCUS14585</name>
</gene>
<reference evidence="1" key="1">
    <citation type="submission" date="2018-05" db="EMBL/GenBank/DDBJ databases">
        <authorList>
            <person name="Lanie J.A."/>
            <person name="Ng W.-L."/>
            <person name="Kazmierczak K.M."/>
            <person name="Andrzejewski T.M."/>
            <person name="Davidsen T.M."/>
            <person name="Wayne K.J."/>
            <person name="Tettelin H."/>
            <person name="Glass J.I."/>
            <person name="Rusch D."/>
            <person name="Podicherti R."/>
            <person name="Tsui H.-C.T."/>
            <person name="Winkler M.E."/>
        </authorList>
    </citation>
    <scope>NUCLEOTIDE SEQUENCE</scope>
</reference>
<dbReference type="EMBL" id="UINC01000822">
    <property type="protein sequence ID" value="SUZ61731.1"/>
    <property type="molecule type" value="Genomic_DNA"/>
</dbReference>
<evidence type="ECO:0000313" key="1">
    <source>
        <dbReference type="EMBL" id="SUZ61731.1"/>
    </source>
</evidence>
<organism evidence="1">
    <name type="scientific">marine metagenome</name>
    <dbReference type="NCBI Taxonomy" id="408172"/>
    <lineage>
        <taxon>unclassified sequences</taxon>
        <taxon>metagenomes</taxon>
        <taxon>ecological metagenomes</taxon>
    </lineage>
</organism>
<protein>
    <recommendedName>
        <fullName evidence="2">ParB/Sulfiredoxin domain-containing protein</fullName>
    </recommendedName>
</protein>
<dbReference type="CDD" id="cd16387">
    <property type="entry name" value="ParB_N_Srx"/>
    <property type="match status" value="1"/>
</dbReference>
<dbReference type="AlphaFoldDB" id="A0A381P487"/>